<name>A0A6B1IG88_9EURY</name>
<accession>A0A6B1IG88</accession>
<gene>
    <name evidence="2" type="ORF">GLW36_12820</name>
</gene>
<evidence type="ECO:0000313" key="2">
    <source>
        <dbReference type="EMBL" id="MYL17521.1"/>
    </source>
</evidence>
<dbReference type="Proteomes" id="UP000460194">
    <property type="component" value="Unassembled WGS sequence"/>
</dbReference>
<protein>
    <submittedName>
        <fullName evidence="2">Uncharacterized protein</fullName>
    </submittedName>
</protein>
<evidence type="ECO:0000313" key="3">
    <source>
        <dbReference type="Proteomes" id="UP000460194"/>
    </source>
</evidence>
<dbReference type="EMBL" id="WMEO01000023">
    <property type="protein sequence ID" value="MYL17521.1"/>
    <property type="molecule type" value="Genomic_DNA"/>
</dbReference>
<dbReference type="RefSeq" id="WP_159369397.1">
    <property type="nucleotide sequence ID" value="NZ_WMEO01000023.1"/>
</dbReference>
<sequence length="185" mass="21085">MTDNIRDDWPTPGPNEPVPAWNEYEQLREAVHNYLDHQPDDPTWDDIWRALGAIMGEYQRDAFAGAFGLDEPAETACIRRLITGEAECLHSPLEADSDPSGPPHKPPASDHATLWLDNGEPAVYSMHVYPGNIERFDADDPPYNLWFNIFEFAAEWGLEVSILPKSWYNLGSTVHVVFYPPERHR</sequence>
<feature type="region of interest" description="Disordered" evidence="1">
    <location>
        <begin position="91"/>
        <end position="112"/>
    </location>
</feature>
<comment type="caution">
    <text evidence="2">The sequence shown here is derived from an EMBL/GenBank/DDBJ whole genome shotgun (WGS) entry which is preliminary data.</text>
</comment>
<evidence type="ECO:0000256" key="1">
    <source>
        <dbReference type="SAM" id="MobiDB-lite"/>
    </source>
</evidence>
<reference evidence="2 3" key="1">
    <citation type="submission" date="2019-11" db="EMBL/GenBank/DDBJ databases">
        <title>Genome sequences of 17 halophilic strains isolated from different environments.</title>
        <authorList>
            <person name="Furrow R.E."/>
        </authorList>
    </citation>
    <scope>NUCLEOTIDE SEQUENCE [LARGE SCALE GENOMIC DNA]</scope>
    <source>
        <strain evidence="2 3">22517_05_Cabo</strain>
    </source>
</reference>
<dbReference type="AlphaFoldDB" id="A0A6B1IG88"/>
<organism evidence="2 3">
    <name type="scientific">Halorubrum distributum</name>
    <dbReference type="NCBI Taxonomy" id="29283"/>
    <lineage>
        <taxon>Archaea</taxon>
        <taxon>Methanobacteriati</taxon>
        <taxon>Methanobacteriota</taxon>
        <taxon>Stenosarchaea group</taxon>
        <taxon>Halobacteria</taxon>
        <taxon>Halobacteriales</taxon>
        <taxon>Haloferacaceae</taxon>
        <taxon>Halorubrum</taxon>
        <taxon>Halorubrum distributum group</taxon>
    </lineage>
</organism>
<proteinExistence type="predicted"/>